<proteinExistence type="predicted"/>
<dbReference type="Proteomes" id="UP000472727">
    <property type="component" value="Unassembled WGS sequence"/>
</dbReference>
<keyword evidence="2" id="KW-1133">Transmembrane helix</keyword>
<evidence type="ECO:0000313" key="4">
    <source>
        <dbReference type="EMBL" id="KAF3216787.1"/>
    </source>
</evidence>
<dbReference type="PANTHER" id="PTHR34502">
    <property type="entry name" value="DUF6594 DOMAIN-CONTAINING PROTEIN-RELATED"/>
    <property type="match status" value="1"/>
</dbReference>
<feature type="transmembrane region" description="Helical" evidence="2">
    <location>
        <begin position="419"/>
        <end position="439"/>
    </location>
</feature>
<protein>
    <recommendedName>
        <fullName evidence="3">DUF6594 domain-containing protein</fullName>
    </recommendedName>
</protein>
<evidence type="ECO:0000256" key="1">
    <source>
        <dbReference type="SAM" id="MobiDB-lite"/>
    </source>
</evidence>
<organism evidence="4 5">
    <name type="scientific">Orbilia oligospora</name>
    <name type="common">Nematode-trapping fungus</name>
    <name type="synonym">Arthrobotrys oligospora</name>
    <dbReference type="NCBI Taxonomy" id="2813651"/>
    <lineage>
        <taxon>Eukaryota</taxon>
        <taxon>Fungi</taxon>
        <taxon>Dikarya</taxon>
        <taxon>Ascomycota</taxon>
        <taxon>Pezizomycotina</taxon>
        <taxon>Orbiliomycetes</taxon>
        <taxon>Orbiliales</taxon>
        <taxon>Orbiliaceae</taxon>
        <taxon>Orbilia</taxon>
    </lineage>
</organism>
<accession>A0A7C8UPG7</accession>
<keyword evidence="2" id="KW-0472">Membrane</keyword>
<gene>
    <name evidence="4" type="ORF">TWF106_008186</name>
</gene>
<feature type="transmembrane region" description="Helical" evidence="2">
    <location>
        <begin position="394"/>
        <end position="413"/>
    </location>
</feature>
<evidence type="ECO:0000256" key="2">
    <source>
        <dbReference type="SAM" id="Phobius"/>
    </source>
</evidence>
<reference evidence="4 5" key="1">
    <citation type="submission" date="2019-06" db="EMBL/GenBank/DDBJ databases">
        <authorList>
            <person name="Palmer J.M."/>
        </authorList>
    </citation>
    <scope>NUCLEOTIDE SEQUENCE [LARGE SCALE GENOMIC DNA]</scope>
    <source>
        <strain evidence="4 5">TWF106</strain>
    </source>
</reference>
<dbReference type="AlphaFoldDB" id="A0A7C8UPG7"/>
<name>A0A7C8UPG7_ORBOL</name>
<dbReference type="EMBL" id="WIWS01000048">
    <property type="protein sequence ID" value="KAF3216787.1"/>
    <property type="molecule type" value="Genomic_DNA"/>
</dbReference>
<evidence type="ECO:0000259" key="3">
    <source>
        <dbReference type="Pfam" id="PF20237"/>
    </source>
</evidence>
<feature type="region of interest" description="Disordered" evidence="1">
    <location>
        <begin position="48"/>
        <end position="75"/>
    </location>
</feature>
<dbReference type="Pfam" id="PF20237">
    <property type="entry name" value="DUF6594"/>
    <property type="match status" value="1"/>
</dbReference>
<evidence type="ECO:0000313" key="5">
    <source>
        <dbReference type="Proteomes" id="UP000472727"/>
    </source>
</evidence>
<sequence>MSVFPPDGIPDDDYPQGSPYLQKKLQEPRLINGAAPVPLNFTSNSYGAAEGIPDTPSSNRHAGKSIRPTSNGRPMKVEDLMNLPSSLAQMFRLGDCIMTYMSYHAFQGYRPRYKYKRSTATFVIHNAPGSRFGDQKFEWEYDDRVWLPDEGIFIYYFKPLPGFDLEDYGQLELKEDDVGPCIKPRAQCFGILRNVPLGYSYIAAYADGHEAAPVFRRFGALKARVLYTQQAELEEREETLARIDLQESLNADPVWDTDNMRWLEDRNKKRTDLIADIAKRLRRYEKDLILYRQIRQFPSAKKWQKKNFRAILRNKEPICQEESGFIEKGDLVSIMKESDDVSELSEWISDIRRSTFNNFGLKELLFQKKEKDVYEGSDEITLYSRKWMRIVGRTFFGALVGVVVTSGVVLLYYVKVDEWRLLVLGISTLVCAILTAVFTTAKKGEVFAVAAAYCAVLVVFVGTVLERNSEVTLRLGDTWINGTVTG</sequence>
<keyword evidence="2" id="KW-0812">Transmembrane</keyword>
<dbReference type="InterPro" id="IPR046529">
    <property type="entry name" value="DUF6594"/>
</dbReference>
<feature type="domain" description="DUF6594" evidence="3">
    <location>
        <begin position="199"/>
        <end position="458"/>
    </location>
</feature>
<dbReference type="PANTHER" id="PTHR34502:SF5">
    <property type="entry name" value="DUF6594 DOMAIN-CONTAINING PROTEIN"/>
    <property type="match status" value="1"/>
</dbReference>
<comment type="caution">
    <text evidence="4">The sequence shown here is derived from an EMBL/GenBank/DDBJ whole genome shotgun (WGS) entry which is preliminary data.</text>
</comment>
<feature type="region of interest" description="Disordered" evidence="1">
    <location>
        <begin position="1"/>
        <end position="20"/>
    </location>
</feature>
<feature type="transmembrane region" description="Helical" evidence="2">
    <location>
        <begin position="446"/>
        <end position="465"/>
    </location>
</feature>